<keyword evidence="1" id="KW-0234">DNA repair</keyword>
<sequence length="144" mass="16276">MVKRTDRNDSDSAVQQFILLLSSQLNLGCRALDDTHLLFYGDVSQETMEMIQRKLDEELDNYAFQASDLKDKQYRTVKVMRATAQRVRSECAFMLVVCAADVHLPAEEASTSRPWSSAVVGDSAVVSQPFPVRANCSHQEKVYR</sequence>
<comment type="subunit">
    <text evidence="1">Component of the 7-subunit TFIIH core complex.</text>
</comment>
<protein>
    <recommendedName>
        <fullName evidence="1">General transcription and DNA repair factor IIH subunit TFB5</fullName>
    </recommendedName>
</protein>
<comment type="caution">
    <text evidence="2">The sequence shown here is derived from an EMBL/GenBank/DDBJ whole genome shotgun (WGS) entry which is preliminary data.</text>
</comment>
<keyword evidence="1" id="KW-0805">Transcription regulation</keyword>
<comment type="similarity">
    <text evidence="1">Belongs to the TFB5 family.</text>
</comment>
<evidence type="ECO:0000256" key="1">
    <source>
        <dbReference type="RuleBase" id="RU368032"/>
    </source>
</evidence>
<keyword evidence="1" id="KW-0539">Nucleus</keyword>
<dbReference type="InterPro" id="IPR035935">
    <property type="entry name" value="TFB5-like_sf"/>
</dbReference>
<keyword evidence="1" id="KW-0227">DNA damage</keyword>
<dbReference type="AlphaFoldDB" id="A0A2P6NR02"/>
<comment type="function">
    <text evidence="1">In NER, TFIIH acts by opening DNA around the lesion to allow the excision of the damaged oligonucleotide and its replacement by a new DNA fragment. In transcription, TFIIH has an essential role in transcription initiation. When the pre-initiation complex (PIC) has been established, TFIIH is required for promoter opening and promoter escape.</text>
</comment>
<comment type="subcellular location">
    <subcellularLocation>
        <location evidence="1">Nucleus</location>
    </subcellularLocation>
</comment>
<dbReference type="Pfam" id="PF06331">
    <property type="entry name" value="Tfb5"/>
    <property type="match status" value="1"/>
</dbReference>
<proteinExistence type="inferred from homology"/>
<name>A0A2P6NR02_9EUKA</name>
<dbReference type="GO" id="GO:0006367">
    <property type="term" value="P:transcription initiation at RNA polymerase II promoter"/>
    <property type="evidence" value="ECO:0007669"/>
    <property type="project" value="UniProtKB-UniRule"/>
</dbReference>
<dbReference type="InterPro" id="IPR009400">
    <property type="entry name" value="TFIIH_TTDA/Tfb5"/>
</dbReference>
<evidence type="ECO:0000313" key="3">
    <source>
        <dbReference type="Proteomes" id="UP000241769"/>
    </source>
</evidence>
<dbReference type="Proteomes" id="UP000241769">
    <property type="component" value="Unassembled WGS sequence"/>
</dbReference>
<organism evidence="2 3">
    <name type="scientific">Planoprotostelium fungivorum</name>
    <dbReference type="NCBI Taxonomy" id="1890364"/>
    <lineage>
        <taxon>Eukaryota</taxon>
        <taxon>Amoebozoa</taxon>
        <taxon>Evosea</taxon>
        <taxon>Variosea</taxon>
        <taxon>Cavosteliida</taxon>
        <taxon>Cavosteliaceae</taxon>
        <taxon>Planoprotostelium</taxon>
    </lineage>
</organism>
<keyword evidence="3" id="KW-1185">Reference proteome</keyword>
<dbReference type="GO" id="GO:0000439">
    <property type="term" value="C:transcription factor TFIIH core complex"/>
    <property type="evidence" value="ECO:0007669"/>
    <property type="project" value="UniProtKB-UniRule"/>
</dbReference>
<dbReference type="InParanoid" id="A0A2P6NR02"/>
<evidence type="ECO:0000313" key="2">
    <source>
        <dbReference type="EMBL" id="PRP86397.1"/>
    </source>
</evidence>
<reference evidence="2 3" key="1">
    <citation type="journal article" date="2018" name="Genome Biol. Evol.">
        <title>Multiple Roots of Fruiting Body Formation in Amoebozoa.</title>
        <authorList>
            <person name="Hillmann F."/>
            <person name="Forbes G."/>
            <person name="Novohradska S."/>
            <person name="Ferling I."/>
            <person name="Riege K."/>
            <person name="Groth M."/>
            <person name="Westermann M."/>
            <person name="Marz M."/>
            <person name="Spaller T."/>
            <person name="Winckler T."/>
            <person name="Schaap P."/>
            <person name="Glockner G."/>
        </authorList>
    </citation>
    <scope>NUCLEOTIDE SEQUENCE [LARGE SCALE GENOMIC DNA]</scope>
    <source>
        <strain evidence="2 3">Jena</strain>
    </source>
</reference>
<dbReference type="GO" id="GO:0006289">
    <property type="term" value="P:nucleotide-excision repair"/>
    <property type="evidence" value="ECO:0007669"/>
    <property type="project" value="InterPro"/>
</dbReference>
<dbReference type="Gene3D" id="3.30.70.1220">
    <property type="entry name" value="TFB5-like"/>
    <property type="match status" value="1"/>
</dbReference>
<dbReference type="EMBL" id="MDYQ01000031">
    <property type="protein sequence ID" value="PRP86397.1"/>
    <property type="molecule type" value="Genomic_DNA"/>
</dbReference>
<keyword evidence="1" id="KW-0804">Transcription</keyword>
<gene>
    <name evidence="2" type="ORF">PROFUN_05316</name>
</gene>
<accession>A0A2P6NR02</accession>